<dbReference type="OrthoDB" id="2297382at2759"/>
<keyword evidence="3" id="KW-1185">Reference proteome</keyword>
<name>A0A8H7RKA8_9FUNG</name>
<reference evidence="2 3" key="1">
    <citation type="submission" date="2020-12" db="EMBL/GenBank/DDBJ databases">
        <title>Metabolic potential, ecology and presence of endohyphal bacteria is reflected in genomic diversity of Mucoromycotina.</title>
        <authorList>
            <person name="Muszewska A."/>
            <person name="Okrasinska A."/>
            <person name="Steczkiewicz K."/>
            <person name="Drgas O."/>
            <person name="Orlowska M."/>
            <person name="Perlinska-Lenart U."/>
            <person name="Aleksandrzak-Piekarczyk T."/>
            <person name="Szatraj K."/>
            <person name="Zielenkiewicz U."/>
            <person name="Pilsyk S."/>
            <person name="Malc E."/>
            <person name="Mieczkowski P."/>
            <person name="Kruszewska J.S."/>
            <person name="Biernat P."/>
            <person name="Pawlowska J."/>
        </authorList>
    </citation>
    <scope>NUCLEOTIDE SEQUENCE [LARGE SCALE GENOMIC DNA]</scope>
    <source>
        <strain evidence="2 3">CBS 142.35</strain>
    </source>
</reference>
<comment type="caution">
    <text evidence="2">The sequence shown here is derived from an EMBL/GenBank/DDBJ whole genome shotgun (WGS) entry which is preliminary data.</text>
</comment>
<dbReference type="Proteomes" id="UP000646827">
    <property type="component" value="Unassembled WGS sequence"/>
</dbReference>
<evidence type="ECO:0000256" key="1">
    <source>
        <dbReference type="SAM" id="Coils"/>
    </source>
</evidence>
<dbReference type="EMBL" id="JAEPRB010000796">
    <property type="protein sequence ID" value="KAG2211980.1"/>
    <property type="molecule type" value="Genomic_DNA"/>
</dbReference>
<proteinExistence type="predicted"/>
<dbReference type="AlphaFoldDB" id="A0A8H7RKA8"/>
<evidence type="ECO:0000313" key="3">
    <source>
        <dbReference type="Proteomes" id="UP000646827"/>
    </source>
</evidence>
<protein>
    <submittedName>
        <fullName evidence="2">Uncharacterized protein</fullName>
    </submittedName>
</protein>
<gene>
    <name evidence="2" type="ORF">INT45_014172</name>
</gene>
<organism evidence="2 3">
    <name type="scientific">Circinella minor</name>
    <dbReference type="NCBI Taxonomy" id="1195481"/>
    <lineage>
        <taxon>Eukaryota</taxon>
        <taxon>Fungi</taxon>
        <taxon>Fungi incertae sedis</taxon>
        <taxon>Mucoromycota</taxon>
        <taxon>Mucoromycotina</taxon>
        <taxon>Mucoromycetes</taxon>
        <taxon>Mucorales</taxon>
        <taxon>Lichtheimiaceae</taxon>
        <taxon>Circinella</taxon>
    </lineage>
</organism>
<keyword evidence="1" id="KW-0175">Coiled coil</keyword>
<sequence length="288" mass="32625">MPLKSSTTKNTATQDLHELKRQIIDLAANQTQLFKTQRELSNLIKKNNEEMKNNIDVVLNAIRELKDEINLITIGSSTERSNSSISSLVYPATLTRQGSMASSYASTCTEREDFVLNVIPAPRKHKISKGKRTSVRIRSIKEHIIDLVIKRGNYQNIDDDKADAIYNTMKTERKVALDNLARDALIRKQTQDPFFDITTNITWTSIHDTDRKVAIEAFTEAVWKCMPIDLRLCEEHWAAEHMLAEGWNNRDNHFKEAFEQLEIEEVATAGATEGVRTTTTSSSSTVAV</sequence>
<accession>A0A8H7RKA8</accession>
<feature type="coiled-coil region" evidence="1">
    <location>
        <begin position="9"/>
        <end position="68"/>
    </location>
</feature>
<evidence type="ECO:0000313" key="2">
    <source>
        <dbReference type="EMBL" id="KAG2211980.1"/>
    </source>
</evidence>